<dbReference type="Pfam" id="PF21307">
    <property type="entry name" value="Glyco_hydro_95_C"/>
    <property type="match status" value="1"/>
</dbReference>
<keyword evidence="1" id="KW-0732">Signal</keyword>
<dbReference type="InterPro" id="IPR012341">
    <property type="entry name" value="6hp_glycosidase-like_sf"/>
</dbReference>
<dbReference type="PIRSF" id="PIRSF007663">
    <property type="entry name" value="UCP007663"/>
    <property type="match status" value="1"/>
</dbReference>
<dbReference type="InterPro" id="IPR049053">
    <property type="entry name" value="AFCA-like_C"/>
</dbReference>
<reference evidence="5 6" key="1">
    <citation type="submission" date="2022-12" db="EMBL/GenBank/DDBJ databases">
        <title>Genomic features and morphological characterization of a novel Knufia sp. strain isolated from spacecraft assembly facility.</title>
        <authorList>
            <person name="Teixeira M."/>
            <person name="Chander A.M."/>
            <person name="Stajich J.E."/>
            <person name="Venkateswaran K."/>
        </authorList>
    </citation>
    <scope>NUCLEOTIDE SEQUENCE [LARGE SCALE GENOMIC DNA]</scope>
    <source>
        <strain evidence="5 6">FJI-L2-BK-P2</strain>
    </source>
</reference>
<gene>
    <name evidence="5" type="ORF">OHC33_003673</name>
</gene>
<dbReference type="SUPFAM" id="SSF48208">
    <property type="entry name" value="Six-hairpin glycosidases"/>
    <property type="match status" value="1"/>
</dbReference>
<dbReference type="Pfam" id="PF14498">
    <property type="entry name" value="Glyco_hyd_65N_2"/>
    <property type="match status" value="1"/>
</dbReference>
<dbReference type="PANTHER" id="PTHR31084">
    <property type="entry name" value="ALPHA-L-FUCOSIDASE 2"/>
    <property type="match status" value="1"/>
</dbReference>
<dbReference type="Proteomes" id="UP001316803">
    <property type="component" value="Unassembled WGS sequence"/>
</dbReference>
<dbReference type="AlphaFoldDB" id="A0AAN8I6T1"/>
<dbReference type="Pfam" id="PF22124">
    <property type="entry name" value="Glyco_hydro_95_cat"/>
    <property type="match status" value="1"/>
</dbReference>
<proteinExistence type="predicted"/>
<evidence type="ECO:0000313" key="6">
    <source>
        <dbReference type="Proteomes" id="UP001316803"/>
    </source>
</evidence>
<organism evidence="5 6">
    <name type="scientific">Knufia fluminis</name>
    <dbReference type="NCBI Taxonomy" id="191047"/>
    <lineage>
        <taxon>Eukaryota</taxon>
        <taxon>Fungi</taxon>
        <taxon>Dikarya</taxon>
        <taxon>Ascomycota</taxon>
        <taxon>Pezizomycotina</taxon>
        <taxon>Eurotiomycetes</taxon>
        <taxon>Chaetothyriomycetidae</taxon>
        <taxon>Chaetothyriales</taxon>
        <taxon>Trichomeriaceae</taxon>
        <taxon>Knufia</taxon>
    </lineage>
</organism>
<evidence type="ECO:0000313" key="5">
    <source>
        <dbReference type="EMBL" id="KAK5954994.1"/>
    </source>
</evidence>
<evidence type="ECO:0000259" key="3">
    <source>
        <dbReference type="Pfam" id="PF21307"/>
    </source>
</evidence>
<evidence type="ECO:0000256" key="1">
    <source>
        <dbReference type="SAM" id="SignalP"/>
    </source>
</evidence>
<dbReference type="GO" id="GO:0005975">
    <property type="term" value="P:carbohydrate metabolic process"/>
    <property type="evidence" value="ECO:0007669"/>
    <property type="project" value="InterPro"/>
</dbReference>
<feature type="chain" id="PRO_5042875461" description="Glycosyl hydrolase family 95 N-terminal domain-containing protein" evidence="1">
    <location>
        <begin position="20"/>
        <end position="804"/>
    </location>
</feature>
<feature type="domain" description="Glycosyl hydrolase family 95 N-terminal" evidence="2">
    <location>
        <begin position="25"/>
        <end position="265"/>
    </location>
</feature>
<name>A0AAN8I6T1_9EURO</name>
<evidence type="ECO:0008006" key="7">
    <source>
        <dbReference type="Google" id="ProtNLM"/>
    </source>
</evidence>
<protein>
    <recommendedName>
        <fullName evidence="7">Glycosyl hydrolase family 95 N-terminal domain-containing protein</fullName>
    </recommendedName>
</protein>
<dbReference type="InterPro" id="IPR008928">
    <property type="entry name" value="6-hairpin_glycosidase_sf"/>
</dbReference>
<comment type="caution">
    <text evidence="5">The sequence shown here is derived from an EMBL/GenBank/DDBJ whole genome shotgun (WGS) entry which is preliminary data.</text>
</comment>
<dbReference type="EMBL" id="JAKLMC020000007">
    <property type="protein sequence ID" value="KAK5954994.1"/>
    <property type="molecule type" value="Genomic_DNA"/>
</dbReference>
<feature type="signal peptide" evidence="1">
    <location>
        <begin position="1"/>
        <end position="19"/>
    </location>
</feature>
<dbReference type="InterPro" id="IPR054363">
    <property type="entry name" value="GH95_cat"/>
</dbReference>
<dbReference type="PANTHER" id="PTHR31084:SF0">
    <property type="entry name" value="ALPHA-L-FUCOSIDASE 2"/>
    <property type="match status" value="1"/>
</dbReference>
<sequence length="804" mass="89503">MALEMLSTTLLLLAALATAQHETLLLYNRPAEAWTDALPIGNGKLGGMVFGIPDVERIQLNEESVWSGGPMSRINQNAAETVKVVRQLLLEGRPSDAQKYADLGMVSTPQSMRHYETAGDLEIYFDGTSDYGNETYRRWLDLQTATAGVRFEVNGALHERELFSSAPDDVIVQRLTASNGSLSFQSRLNRGYTFDSLNSMFDTAYSQNGDTSIMTATSPGSNPIVFTSAVSLDIRGGNLTTLGNFLIVEGADEATAFLAIDSTFRTDDPLASVLSRIAAARQFSYEKLRQRHVEDYQTIFNRTTLSLAPNNDTSRLPTSERINATQAGTVDNGLAALQFQYGRYMLLSASRPGTLPANLQGIWNEEFDSPWGSKYTININTEMNYWPSEVTGMPETHEALFEHLEKMRVSGRDTARKMYNASGWVCHHNTDIWGDTAPQDRYAPATYWVMTSGWLSLHLLEHYWFTGNDTFMIAKMPLIQEAIEFYLDFVQPYNLNGTTYLVTNPSVSPENTYRLPNNETGSMTIGATIDSQIIRELLTQTLRANEKLQSQNHTSQLNPTLQSRISTTLSLLPQTRLSPRYNTITEWLHDHEETEPGHRHISHLFALHPGTQITPHDTPALFTAAKRTLERRLANGGAGTGWSRAWTLNFYARLLNGSAVEDNIWEFFNQSVYPNLFDAHPPFQADGNYGFTAGVAEALMQSHFHDGLVWLLPALPPGWGEGVVSGLRARGGFVVDMGWVDSALETLSVRSNLGGPLLVRYRHDDGRAVTVTPGEDYEGFESFSNGTFRLPTSVNGTYTFRLGR</sequence>
<feature type="domain" description="Glycosyl hydrolase family 95 catalytic" evidence="4">
    <location>
        <begin position="284"/>
        <end position="699"/>
    </location>
</feature>
<evidence type="ECO:0000259" key="2">
    <source>
        <dbReference type="Pfam" id="PF14498"/>
    </source>
</evidence>
<accession>A0AAN8I6T1</accession>
<dbReference type="InterPro" id="IPR027414">
    <property type="entry name" value="GH95_N_dom"/>
</dbReference>
<evidence type="ECO:0000259" key="4">
    <source>
        <dbReference type="Pfam" id="PF22124"/>
    </source>
</evidence>
<dbReference type="InterPro" id="IPR016518">
    <property type="entry name" value="Alpha-L-fucosidase"/>
</dbReference>
<feature type="domain" description="Alpha fucosidase A-like C-terminal" evidence="3">
    <location>
        <begin position="705"/>
        <end position="799"/>
    </location>
</feature>
<keyword evidence="6" id="KW-1185">Reference proteome</keyword>
<dbReference type="Gene3D" id="1.50.10.10">
    <property type="match status" value="1"/>
</dbReference>
<dbReference type="GO" id="GO:0004560">
    <property type="term" value="F:alpha-L-fucosidase activity"/>
    <property type="evidence" value="ECO:0007669"/>
    <property type="project" value="InterPro"/>
</dbReference>